<comment type="similarity">
    <text evidence="2 4">Belongs to the Mediator complex subunit 20 family.</text>
</comment>
<comment type="subcellular location">
    <subcellularLocation>
        <location evidence="1 4">Nucleus</location>
    </subcellularLocation>
</comment>
<reference evidence="7" key="2">
    <citation type="submission" date="2021-12" db="EMBL/GenBank/DDBJ databases">
        <title>Resequencing data analysis of finger millet.</title>
        <authorList>
            <person name="Hatakeyama M."/>
            <person name="Aluri S."/>
            <person name="Balachadran M.T."/>
            <person name="Sivarajan S.R."/>
            <person name="Poveda L."/>
            <person name="Shimizu-Inatsugi R."/>
            <person name="Schlapbach R."/>
            <person name="Sreeman S.M."/>
            <person name="Shimizu K.K."/>
        </authorList>
    </citation>
    <scope>NUCLEOTIDE SEQUENCE</scope>
</reference>
<dbReference type="InterPro" id="IPR036047">
    <property type="entry name" value="F-box-like_dom_sf"/>
</dbReference>
<dbReference type="AlphaFoldDB" id="A0AAV5CJQ6"/>
<reference evidence="7" key="1">
    <citation type="journal article" date="2018" name="DNA Res.">
        <title>Multiple hybrid de novo genome assembly of finger millet, an orphan allotetraploid crop.</title>
        <authorList>
            <person name="Hatakeyama M."/>
            <person name="Aluri S."/>
            <person name="Balachadran M.T."/>
            <person name="Sivarajan S.R."/>
            <person name="Patrignani A."/>
            <person name="Gruter S."/>
            <person name="Poveda L."/>
            <person name="Shimizu-Inatsugi R."/>
            <person name="Baeten J."/>
            <person name="Francoijs K.J."/>
            <person name="Nataraja K.N."/>
            <person name="Reddy Y.A.N."/>
            <person name="Phadnis S."/>
            <person name="Ravikumar R.L."/>
            <person name="Schlapbach R."/>
            <person name="Sreeman S.M."/>
            <person name="Shimizu K.K."/>
        </authorList>
    </citation>
    <scope>NUCLEOTIDE SEQUENCE</scope>
</reference>
<dbReference type="Proteomes" id="UP001054889">
    <property type="component" value="Unassembled WGS sequence"/>
</dbReference>
<dbReference type="SUPFAM" id="SSF81383">
    <property type="entry name" value="F-box domain"/>
    <property type="match status" value="1"/>
</dbReference>
<dbReference type="InterPro" id="IPR013921">
    <property type="entry name" value="Mediator_Med20"/>
</dbReference>
<keyword evidence="4" id="KW-0010">Activator</keyword>
<feature type="domain" description="F-box" evidence="6">
    <location>
        <begin position="166"/>
        <end position="200"/>
    </location>
</feature>
<dbReference type="SUPFAM" id="SSF52047">
    <property type="entry name" value="RNI-like"/>
    <property type="match status" value="1"/>
</dbReference>
<feature type="compositionally biased region" description="Basic residues" evidence="5">
    <location>
        <begin position="118"/>
        <end position="129"/>
    </location>
</feature>
<feature type="region of interest" description="Disordered" evidence="5">
    <location>
        <begin position="75"/>
        <end position="131"/>
    </location>
</feature>
<proteinExistence type="inferred from homology"/>
<keyword evidence="8" id="KW-1185">Reference proteome</keyword>
<evidence type="ECO:0000256" key="2">
    <source>
        <dbReference type="ARBA" id="ARBA00010743"/>
    </source>
</evidence>
<evidence type="ECO:0000313" key="8">
    <source>
        <dbReference type="Proteomes" id="UP001054889"/>
    </source>
</evidence>
<dbReference type="InterPro" id="IPR055411">
    <property type="entry name" value="LRR_FXL15/At3g58940/PEG3-like"/>
</dbReference>
<comment type="subunit">
    <text evidence="4">Component of the Mediator complex.</text>
</comment>
<dbReference type="InterPro" id="IPR032675">
    <property type="entry name" value="LRR_dom_sf"/>
</dbReference>
<dbReference type="GO" id="GO:0006357">
    <property type="term" value="P:regulation of transcription by RNA polymerase II"/>
    <property type="evidence" value="ECO:0007669"/>
    <property type="project" value="InterPro"/>
</dbReference>
<keyword evidence="3 4" id="KW-0539">Nucleus</keyword>
<keyword evidence="4" id="KW-0805">Transcription regulation</keyword>
<evidence type="ECO:0000313" key="7">
    <source>
        <dbReference type="EMBL" id="GJM98677.1"/>
    </source>
</evidence>
<feature type="compositionally biased region" description="Low complexity" evidence="5">
    <location>
        <begin position="75"/>
        <end position="109"/>
    </location>
</feature>
<protein>
    <recommendedName>
        <fullName evidence="4">Mediator of RNA polymerase II transcription subunit 20</fullName>
    </recommendedName>
    <alternativeName>
        <fullName evidence="4">Mediator complex subunit 20</fullName>
    </alternativeName>
</protein>
<evidence type="ECO:0000256" key="4">
    <source>
        <dbReference type="RuleBase" id="RU364152"/>
    </source>
</evidence>
<comment type="caution">
    <text evidence="7">The sequence shown here is derived from an EMBL/GenBank/DDBJ whole genome shotgun (WGS) entry which is preliminary data.</text>
</comment>
<organism evidence="7 8">
    <name type="scientific">Eleusine coracana subsp. coracana</name>
    <dbReference type="NCBI Taxonomy" id="191504"/>
    <lineage>
        <taxon>Eukaryota</taxon>
        <taxon>Viridiplantae</taxon>
        <taxon>Streptophyta</taxon>
        <taxon>Embryophyta</taxon>
        <taxon>Tracheophyta</taxon>
        <taxon>Spermatophyta</taxon>
        <taxon>Magnoliopsida</taxon>
        <taxon>Liliopsida</taxon>
        <taxon>Poales</taxon>
        <taxon>Poaceae</taxon>
        <taxon>PACMAD clade</taxon>
        <taxon>Chloridoideae</taxon>
        <taxon>Cynodonteae</taxon>
        <taxon>Eleusininae</taxon>
        <taxon>Eleusine</taxon>
    </lineage>
</organism>
<gene>
    <name evidence="7" type="primary">ga15706</name>
    <name evidence="4" type="synonym">MED20</name>
    <name evidence="7" type="ORF">PR202_ga15706</name>
</gene>
<dbReference type="Pfam" id="PF00646">
    <property type="entry name" value="F-box"/>
    <property type="match status" value="1"/>
</dbReference>
<dbReference type="Pfam" id="PF08612">
    <property type="entry name" value="Med20"/>
    <property type="match status" value="1"/>
</dbReference>
<comment type="function">
    <text evidence="4">Component of the Mediator complex, a coactivator involved in the regulated transcription of nearly all RNA polymerase II-dependent genes. Mediator functions as a bridge to convey information from gene-specific regulatory proteins to the basal RNA polymerase II transcription machinery. Mediator is recruited to promoters by direct interactions with regulatory proteins and serves as a scaffold for the assembly of a functional preinitiation complex with RNA polymerase II and the general transcription factors.</text>
</comment>
<sequence length="571" mass="64398">MHWHPNPGSTLNSQILVEACGCAEALGGAKDGRWKTSIFFYRPMTRDGGAAGAVGQQQQQHPDLPRELLGVALHTSGRASTSPSSAHSASSSRPTPRSLRSWRSSSPTRLASPSTSRPAHHKVKHRKRPPQTLGFERRHRIIAAEMAPHRLCKKPRAVKATAAAAADALISLPRDVLDEILTRLKLRDAVRTSALSRAWRHRWESIPSLDINIPWGQPPLWAVDSILLRCSGRVRGFQVDLDELSLRRLHDWLLVLSRRGLENLVLRPHEYNFFPLHSTVFCCRRLVSLDLFTCEIPPFPQGFEGFPDLKVLSLRNVKLHENGEYQLEEIIETSPLLDKLILSEICIAGDNFIEWEIRAPNLRHLTICSHVDYGWNFAEMPYLRSAVIDFWEYVGDRDFAEFVAGLVQVTKLTIYTYAPVNRVKILETLVTLPCMFVNLTNLKLLVDFCELAPILSIFCFLRSAPNLEKLKILICGGENQSIEATEEFLNAQWVDGMCAKLQILRVTETNWLPNEISFLKLILSKARLLCIVSVSHADGCFISHEEPLLELQKCTRASAEAQILLKGPEEE</sequence>
<dbReference type="PANTHER" id="PTHR31900:SF30">
    <property type="entry name" value="SUPERFAMILY PROTEIN, PUTATIVE-RELATED"/>
    <property type="match status" value="1"/>
</dbReference>
<evidence type="ECO:0000256" key="1">
    <source>
        <dbReference type="ARBA" id="ARBA00004123"/>
    </source>
</evidence>
<evidence type="ECO:0000256" key="5">
    <source>
        <dbReference type="SAM" id="MobiDB-lite"/>
    </source>
</evidence>
<dbReference type="PANTHER" id="PTHR31900">
    <property type="entry name" value="F-BOX/RNI SUPERFAMILY PROTEIN-RELATED"/>
    <property type="match status" value="1"/>
</dbReference>
<dbReference type="GO" id="GO:0016592">
    <property type="term" value="C:mediator complex"/>
    <property type="evidence" value="ECO:0007669"/>
    <property type="project" value="InterPro"/>
</dbReference>
<accession>A0AAV5CJQ6</accession>
<dbReference type="PROSITE" id="PS50181">
    <property type="entry name" value="FBOX"/>
    <property type="match status" value="1"/>
</dbReference>
<dbReference type="Pfam" id="PF24758">
    <property type="entry name" value="LRR_At5g56370"/>
    <property type="match status" value="1"/>
</dbReference>
<evidence type="ECO:0000256" key="3">
    <source>
        <dbReference type="ARBA" id="ARBA00023242"/>
    </source>
</evidence>
<evidence type="ECO:0000259" key="6">
    <source>
        <dbReference type="PROSITE" id="PS50181"/>
    </source>
</evidence>
<dbReference type="GO" id="GO:0003712">
    <property type="term" value="F:transcription coregulator activity"/>
    <property type="evidence" value="ECO:0007669"/>
    <property type="project" value="InterPro"/>
</dbReference>
<dbReference type="InterPro" id="IPR001810">
    <property type="entry name" value="F-box_dom"/>
</dbReference>
<keyword evidence="4" id="KW-0804">Transcription</keyword>
<dbReference type="EMBL" id="BQKI01000007">
    <property type="protein sequence ID" value="GJM98677.1"/>
    <property type="molecule type" value="Genomic_DNA"/>
</dbReference>
<dbReference type="InterPro" id="IPR050232">
    <property type="entry name" value="FBL13/AtMIF1-like"/>
</dbReference>
<dbReference type="Gene3D" id="3.80.10.10">
    <property type="entry name" value="Ribonuclease Inhibitor"/>
    <property type="match status" value="1"/>
</dbReference>
<name>A0AAV5CJQ6_ELECO</name>